<proteinExistence type="predicted"/>
<name>A0A8A3PF87_9HELO</name>
<feature type="compositionally biased region" description="Acidic residues" evidence="2">
    <location>
        <begin position="288"/>
        <end position="299"/>
    </location>
</feature>
<dbReference type="PANTHER" id="PTHR42067:SF1">
    <property type="entry name" value="MITOTIC APPARATUS PROTEIN P62"/>
    <property type="match status" value="1"/>
</dbReference>
<evidence type="ECO:0000256" key="2">
    <source>
        <dbReference type="SAM" id="MobiDB-lite"/>
    </source>
</evidence>
<feature type="region of interest" description="Disordered" evidence="2">
    <location>
        <begin position="222"/>
        <end position="367"/>
    </location>
</feature>
<evidence type="ECO:0000313" key="3">
    <source>
        <dbReference type="EMBL" id="QSZ33714.1"/>
    </source>
</evidence>
<protein>
    <recommendedName>
        <fullName evidence="5">Mitotic apparatus protein p62</fullName>
    </recommendedName>
</protein>
<evidence type="ECO:0008006" key="5">
    <source>
        <dbReference type="Google" id="ProtNLM"/>
    </source>
</evidence>
<dbReference type="OrthoDB" id="8064436at2759"/>
<dbReference type="PANTHER" id="PTHR42067">
    <property type="entry name" value="YALI0C15378P"/>
    <property type="match status" value="1"/>
</dbReference>
<keyword evidence="1" id="KW-0175">Coiled coil</keyword>
<accession>A0A8A3PF87</accession>
<gene>
    <name evidence="3" type="ORF">DSL72_005285</name>
</gene>
<dbReference type="Proteomes" id="UP000672032">
    <property type="component" value="Chromosome 4"/>
</dbReference>
<dbReference type="SUPFAM" id="SSF58022">
    <property type="entry name" value="XRCC4, C-terminal oligomerization domain"/>
    <property type="match status" value="1"/>
</dbReference>
<feature type="coiled-coil region" evidence="1">
    <location>
        <begin position="154"/>
        <end position="181"/>
    </location>
</feature>
<dbReference type="EMBL" id="CP063408">
    <property type="protein sequence ID" value="QSZ33714.1"/>
    <property type="molecule type" value="Genomic_DNA"/>
</dbReference>
<keyword evidence="4" id="KW-1185">Reference proteome</keyword>
<feature type="compositionally biased region" description="Basic and acidic residues" evidence="2">
    <location>
        <begin position="260"/>
        <end position="287"/>
    </location>
</feature>
<reference evidence="3" key="1">
    <citation type="submission" date="2020-10" db="EMBL/GenBank/DDBJ databases">
        <title>Genome Sequence of Monilinia vaccinii-corymbosi Sheds Light on Mummy Berry Disease Infection of Blueberry and Mating Type.</title>
        <authorList>
            <person name="Yow A.G."/>
            <person name="Zhang Y."/>
            <person name="Bansal K."/>
            <person name="Eacker S.M."/>
            <person name="Sullivan S."/>
            <person name="Liachko I."/>
            <person name="Cubeta M.A."/>
            <person name="Rollins J.A."/>
            <person name="Ashrafi H."/>
        </authorList>
    </citation>
    <scope>NUCLEOTIDE SEQUENCE</scope>
    <source>
        <strain evidence="3">RL-1</strain>
    </source>
</reference>
<dbReference type="AlphaFoldDB" id="A0A8A3PF87"/>
<evidence type="ECO:0000313" key="4">
    <source>
        <dbReference type="Proteomes" id="UP000672032"/>
    </source>
</evidence>
<organism evidence="3 4">
    <name type="scientific">Monilinia vaccinii-corymbosi</name>
    <dbReference type="NCBI Taxonomy" id="61207"/>
    <lineage>
        <taxon>Eukaryota</taxon>
        <taxon>Fungi</taxon>
        <taxon>Dikarya</taxon>
        <taxon>Ascomycota</taxon>
        <taxon>Pezizomycotina</taxon>
        <taxon>Leotiomycetes</taxon>
        <taxon>Helotiales</taxon>
        <taxon>Sclerotiniaceae</taxon>
        <taxon>Monilinia</taxon>
    </lineage>
</organism>
<feature type="compositionally biased region" description="Acidic residues" evidence="2">
    <location>
        <begin position="357"/>
        <end position="367"/>
    </location>
</feature>
<evidence type="ECO:0000256" key="1">
    <source>
        <dbReference type="SAM" id="Coils"/>
    </source>
</evidence>
<sequence length="367" mass="41018">MATKQSPKVLRIASTTNPDEVFLVYVESIGSKRPLDVKLIGTDGELVFEVSLKHTKISSIRSRNSPCNDEEWILILSSILLDTSPKDGQENVTRGVEIHAKVEEKSMTLVIQKVVEGIKQRLGSIKLDETDEEINLFEWCSLATRSADSSKGELEALRVQYREQQEILDKLNEDFKESNKLKYEDGNQLLEKFGLLVNEKKLKIRNQQRLLAGAKVDPEKVEAVLATRPRKPRTTGASRSGKRKAGKEAQVESPDDSDDGFEKMHVDKNQHEDSDESGHPEVQTPERSDDETASEEEADPPMSRLPIRKNVTHEDSDEEMQAAPKATKIAELPPKRELPFAKKVASVPAPQPTNDGSETESGLDDEL</sequence>